<dbReference type="Pfam" id="PF05067">
    <property type="entry name" value="Mn_catalase"/>
    <property type="match status" value="1"/>
</dbReference>
<dbReference type="GO" id="GO:0046872">
    <property type="term" value="F:metal ion binding"/>
    <property type="evidence" value="ECO:0007669"/>
    <property type="project" value="UniProtKB-KW"/>
</dbReference>
<dbReference type="Proteomes" id="UP001243496">
    <property type="component" value="Chromosome"/>
</dbReference>
<feature type="binding site" evidence="2">
    <location>
        <position position="68"/>
    </location>
    <ligand>
        <name>Mn(2+)</name>
        <dbReference type="ChEBI" id="CHEBI:29035"/>
        <label>1</label>
    </ligand>
</feature>
<keyword evidence="2" id="KW-0464">Manganese</keyword>
<dbReference type="EMBL" id="CYXT01000020">
    <property type="protein sequence ID" value="CUN08253.1"/>
    <property type="molecule type" value="Genomic_DNA"/>
</dbReference>
<comment type="similarity">
    <text evidence="1">Belongs to the manganese catalase family.</text>
</comment>
<feature type="binding site" evidence="3">
    <location>
        <position position="60"/>
    </location>
    <ligand>
        <name>Ca(2+)</name>
        <dbReference type="ChEBI" id="CHEBI:29108"/>
    </ligand>
</feature>
<dbReference type="AlphaFoldDB" id="A0A173TZJ5"/>
<dbReference type="InterPro" id="IPR039377">
    <property type="entry name" value="Mn_catalase_dom"/>
</dbReference>
<reference evidence="5" key="2">
    <citation type="submission" date="2023-08" db="EMBL/GenBank/DDBJ databases">
        <title>Complete Genome Sequences of butyrate producing Anaerostipes hadrus strains BA1 and GIF7 isolated from the terminal ileum of a healthy lean male.</title>
        <authorList>
            <person name="Low A."/>
            <person name="Sheludchenko M."/>
            <person name="Cheng H.E."/>
            <person name="Koh X.Q."/>
            <person name="Lee J."/>
        </authorList>
    </citation>
    <scope>NUCLEOTIDE SEQUENCE</scope>
    <source>
        <strain evidence="5">BA1</strain>
    </source>
</reference>
<dbReference type="Gene3D" id="1.20.1260.10">
    <property type="match status" value="1"/>
</dbReference>
<organism evidence="4 6">
    <name type="scientific">Anaerostipes hadrus</name>
    <dbReference type="NCBI Taxonomy" id="649756"/>
    <lineage>
        <taxon>Bacteria</taxon>
        <taxon>Bacillati</taxon>
        <taxon>Bacillota</taxon>
        <taxon>Clostridia</taxon>
        <taxon>Lachnospirales</taxon>
        <taxon>Lachnospiraceae</taxon>
        <taxon>Anaerostipes</taxon>
    </lineage>
</organism>
<dbReference type="GeneID" id="92740507"/>
<gene>
    <name evidence="4" type="primary">ydbD</name>
    <name evidence="4" type="ORF">ERS852425_02520</name>
    <name evidence="5" type="ORF">RBI15_03840</name>
</gene>
<keyword evidence="4" id="KW-0560">Oxidoreductase</keyword>
<dbReference type="CDD" id="cd01051">
    <property type="entry name" value="Mn_catalase"/>
    <property type="match status" value="1"/>
</dbReference>
<dbReference type="Proteomes" id="UP000095598">
    <property type="component" value="Unassembled WGS sequence"/>
</dbReference>
<sequence>MWNYEKRLEFPVNIKRTDPKMAQLIITQYGGPDGELGASMRYLSQRFAMPYKNVCGVLTDIGTEELAHLEMICTIVHQLTRDLTPEQVKKSGFGAYYVDHTAGVWPQAASGVPFSAATFQSVGDPITDLSEDLAAEQKARTTYDNLLRLIDDPDVREPLKFLREREIVHFQRFGEALRTVQDHLDSKNFYAINPAFDHSGNCNK</sequence>
<keyword evidence="4" id="KW-0575">Peroxidase</keyword>
<evidence type="ECO:0000256" key="3">
    <source>
        <dbReference type="PIRSR" id="PIRSR607760-2"/>
    </source>
</evidence>
<comment type="cofactor">
    <cofactor evidence="2">
        <name>Mn(2+)</name>
        <dbReference type="ChEBI" id="CHEBI:29035"/>
    </cofactor>
    <text evidence="2">Binds 2 manganese ions per subunit.</text>
</comment>
<evidence type="ECO:0000256" key="1">
    <source>
        <dbReference type="ARBA" id="ARBA00007644"/>
    </source>
</evidence>
<feature type="binding site" evidence="2">
    <location>
        <position position="169"/>
    </location>
    <ligand>
        <name>Mn(2+)</name>
        <dbReference type="ChEBI" id="CHEBI:29035"/>
        <label>1</label>
    </ligand>
</feature>
<feature type="binding site" evidence="2">
    <location>
        <position position="65"/>
    </location>
    <ligand>
        <name>Mn(2+)</name>
        <dbReference type="ChEBI" id="CHEBI:29035"/>
        <label>1</label>
    </ligand>
</feature>
<dbReference type="SUPFAM" id="SSF47240">
    <property type="entry name" value="Ferritin-like"/>
    <property type="match status" value="1"/>
</dbReference>
<protein>
    <submittedName>
        <fullName evidence="5">Manganese catalase family protein</fullName>
    </submittedName>
    <submittedName>
        <fullName evidence="4">Probable manganese catalase</fullName>
        <ecNumber evidence="4">1.11.1.6</ecNumber>
    </submittedName>
</protein>
<evidence type="ECO:0000313" key="6">
    <source>
        <dbReference type="Proteomes" id="UP000095598"/>
    </source>
</evidence>
<dbReference type="InterPro" id="IPR007760">
    <property type="entry name" value="Mn_catalase"/>
</dbReference>
<evidence type="ECO:0000313" key="5">
    <source>
        <dbReference type="EMBL" id="WMD17251.1"/>
    </source>
</evidence>
<dbReference type="InterPro" id="IPR012347">
    <property type="entry name" value="Ferritin-like"/>
</dbReference>
<feature type="binding site" evidence="2">
    <location>
        <position position="35"/>
    </location>
    <ligand>
        <name>Mn(2+)</name>
        <dbReference type="ChEBI" id="CHEBI:29035"/>
        <label>1</label>
    </ligand>
</feature>
<keyword evidence="2" id="KW-0479">Metal-binding</keyword>
<accession>A0A173TZJ5</accession>
<proteinExistence type="inferred from homology"/>
<dbReference type="RefSeq" id="WP_009204199.1">
    <property type="nucleotide sequence ID" value="NZ_CACRSX010000057.1"/>
</dbReference>
<name>A0A173TZJ5_ANAHA</name>
<evidence type="ECO:0000256" key="2">
    <source>
        <dbReference type="PIRSR" id="PIRSR607760-1"/>
    </source>
</evidence>
<keyword evidence="3" id="KW-0106">Calcium</keyword>
<reference evidence="4 6" key="1">
    <citation type="submission" date="2015-09" db="EMBL/GenBank/DDBJ databases">
        <authorList>
            <consortium name="Pathogen Informatics"/>
        </authorList>
    </citation>
    <scope>NUCLEOTIDE SEQUENCE [LARGE SCALE GENOMIC DNA]</scope>
    <source>
        <strain evidence="4 6">2789STDY5608868</strain>
    </source>
</reference>
<comment type="cofactor">
    <cofactor evidence="3">
        <name>Ca(2+)</name>
        <dbReference type="ChEBI" id="CHEBI:29108"/>
    </cofactor>
    <text evidence="3">Binds 1 Ca(2+) ion per subunit.</text>
</comment>
<feature type="binding site" evidence="2">
    <location>
        <position position="136"/>
    </location>
    <ligand>
        <name>Mn(2+)</name>
        <dbReference type="ChEBI" id="CHEBI:29035"/>
        <label>1</label>
    </ligand>
</feature>
<dbReference type="GO" id="GO:0004096">
    <property type="term" value="F:catalase activity"/>
    <property type="evidence" value="ECO:0007669"/>
    <property type="project" value="UniProtKB-EC"/>
</dbReference>
<dbReference type="EC" id="1.11.1.6" evidence="4"/>
<dbReference type="InterPro" id="IPR009078">
    <property type="entry name" value="Ferritin-like_SF"/>
</dbReference>
<evidence type="ECO:0000313" key="4">
    <source>
        <dbReference type="EMBL" id="CUN08253.1"/>
    </source>
</evidence>
<dbReference type="EMBL" id="CP132968">
    <property type="protein sequence ID" value="WMD17251.1"/>
    <property type="molecule type" value="Genomic_DNA"/>
</dbReference>